<feature type="binding site" evidence="5">
    <location>
        <position position="245"/>
    </location>
    <ligand>
        <name>Ca(2+)</name>
        <dbReference type="ChEBI" id="CHEBI:29108"/>
    </ligand>
</feature>
<dbReference type="Proteomes" id="UP000199629">
    <property type="component" value="Unassembled WGS sequence"/>
</dbReference>
<keyword evidence="5" id="KW-0106">Calcium</keyword>
<keyword evidence="7" id="KW-1185">Reference proteome</keyword>
<dbReference type="Pfam" id="PF01804">
    <property type="entry name" value="Penicil_amidase"/>
    <property type="match status" value="1"/>
</dbReference>
<dbReference type="GO" id="GO:0046872">
    <property type="term" value="F:metal ion binding"/>
    <property type="evidence" value="ECO:0007669"/>
    <property type="project" value="UniProtKB-KW"/>
</dbReference>
<dbReference type="InterPro" id="IPR029055">
    <property type="entry name" value="Ntn_hydrolases_N"/>
</dbReference>
<dbReference type="Gene3D" id="1.10.1400.10">
    <property type="match status" value="1"/>
</dbReference>
<gene>
    <name evidence="6" type="ORF">GA0070214_105188</name>
</gene>
<dbReference type="InterPro" id="IPR043147">
    <property type="entry name" value="Penicillin_amidase_A-knob"/>
</dbReference>
<keyword evidence="5" id="KW-0479">Metal-binding</keyword>
<evidence type="ECO:0000256" key="1">
    <source>
        <dbReference type="ARBA" id="ARBA00006586"/>
    </source>
</evidence>
<proteinExistence type="inferred from homology"/>
<evidence type="ECO:0000256" key="5">
    <source>
        <dbReference type="PIRSR" id="PIRSR001227-2"/>
    </source>
</evidence>
<protein>
    <submittedName>
        <fullName evidence="6">Penicillin amidase</fullName>
    </submittedName>
</protein>
<evidence type="ECO:0000313" key="6">
    <source>
        <dbReference type="EMBL" id="SCF04279.1"/>
    </source>
</evidence>
<dbReference type="InterPro" id="IPR002692">
    <property type="entry name" value="S45"/>
</dbReference>
<keyword evidence="3" id="KW-0865">Zymogen</keyword>
<dbReference type="Gene3D" id="1.10.439.10">
    <property type="entry name" value="Penicillin Amidohydrolase, domain 1"/>
    <property type="match status" value="1"/>
</dbReference>
<dbReference type="InterPro" id="IPR014395">
    <property type="entry name" value="Pen/GL7ACA/AHL_acylase"/>
</dbReference>
<feature type="binding site" evidence="5">
    <location>
        <position position="242"/>
    </location>
    <ligand>
        <name>Ca(2+)</name>
        <dbReference type="ChEBI" id="CHEBI:29108"/>
    </ligand>
</feature>
<evidence type="ECO:0000313" key="7">
    <source>
        <dbReference type="Proteomes" id="UP000199629"/>
    </source>
</evidence>
<dbReference type="InterPro" id="IPR023343">
    <property type="entry name" value="Penicillin_amidase_dom1"/>
</dbReference>
<dbReference type="GO" id="GO:0017000">
    <property type="term" value="P:antibiotic biosynthetic process"/>
    <property type="evidence" value="ECO:0007669"/>
    <property type="project" value="InterPro"/>
</dbReference>
<dbReference type="InterPro" id="IPR043146">
    <property type="entry name" value="Penicillin_amidase_N_B-knob"/>
</dbReference>
<dbReference type="Gene3D" id="2.30.120.10">
    <property type="match status" value="1"/>
</dbReference>
<keyword evidence="2" id="KW-0378">Hydrolase</keyword>
<accession>A0A1C4X713</accession>
<comment type="similarity">
    <text evidence="1">Belongs to the peptidase S45 family.</text>
</comment>
<dbReference type="GO" id="GO:0016811">
    <property type="term" value="F:hydrolase activity, acting on carbon-nitrogen (but not peptide) bonds, in linear amides"/>
    <property type="evidence" value="ECO:0007669"/>
    <property type="project" value="InterPro"/>
</dbReference>
<dbReference type="Gene3D" id="3.60.20.10">
    <property type="entry name" value="Glutamine Phosphoribosylpyrophosphate, subunit 1, domain 1"/>
    <property type="match status" value="1"/>
</dbReference>
<dbReference type="PANTHER" id="PTHR34218:SF4">
    <property type="entry name" value="ACYL-HOMOSERINE LACTONE ACYLASE QUIP"/>
    <property type="match status" value="1"/>
</dbReference>
<feature type="active site" description="Nucleophile" evidence="4">
    <location>
        <position position="169"/>
    </location>
</feature>
<comment type="cofactor">
    <cofactor evidence="5">
        <name>Ca(2+)</name>
        <dbReference type="ChEBI" id="CHEBI:29108"/>
    </cofactor>
    <text evidence="5">Binds 1 Ca(2+) ion per dimer.</text>
</comment>
<evidence type="ECO:0000256" key="2">
    <source>
        <dbReference type="ARBA" id="ARBA00022801"/>
    </source>
</evidence>
<dbReference type="EMBL" id="FMCS01000005">
    <property type="protein sequence ID" value="SCF04279.1"/>
    <property type="molecule type" value="Genomic_DNA"/>
</dbReference>
<dbReference type="AlphaFoldDB" id="A0A1C4X713"/>
<dbReference type="SUPFAM" id="SSF56235">
    <property type="entry name" value="N-terminal nucleophile aminohydrolases (Ntn hydrolases)"/>
    <property type="match status" value="1"/>
</dbReference>
<evidence type="ECO:0000256" key="4">
    <source>
        <dbReference type="PIRSR" id="PIRSR001227-1"/>
    </source>
</evidence>
<reference evidence="7" key="1">
    <citation type="submission" date="2016-06" db="EMBL/GenBank/DDBJ databases">
        <authorList>
            <person name="Varghese N."/>
            <person name="Submissions Spin"/>
        </authorList>
    </citation>
    <scope>NUCLEOTIDE SEQUENCE [LARGE SCALE GENOMIC DNA]</scope>
    <source>
        <strain evidence="7">DSM 45246</strain>
    </source>
</reference>
<dbReference type="PIRSF" id="PIRSF001227">
    <property type="entry name" value="Pen_acylase"/>
    <property type="match status" value="1"/>
</dbReference>
<organism evidence="6 7">
    <name type="scientific">Micromonospora chaiyaphumensis</name>
    <dbReference type="NCBI Taxonomy" id="307119"/>
    <lineage>
        <taxon>Bacteria</taxon>
        <taxon>Bacillati</taxon>
        <taxon>Actinomycetota</taxon>
        <taxon>Actinomycetes</taxon>
        <taxon>Micromonosporales</taxon>
        <taxon>Micromonosporaceae</taxon>
        <taxon>Micromonospora</taxon>
    </lineage>
</organism>
<feature type="binding site" evidence="5">
    <location>
        <position position="416"/>
    </location>
    <ligand>
        <name>Ca(2+)</name>
        <dbReference type="ChEBI" id="CHEBI:29108"/>
    </ligand>
</feature>
<dbReference type="PANTHER" id="PTHR34218">
    <property type="entry name" value="PEPTIDASE S45 PENICILLIN AMIDASE"/>
    <property type="match status" value="1"/>
</dbReference>
<sequence length="684" mass="74341">MSGIRRDAWGVPQLWGDDVDELARLQGRAAALDRAWQIEVERWRAEGRLAEHLGPAELGWDRFARRVRLADTAARCFRRLSPATRRWVTAYVDGVNAGLAEGAAGAPEFAATGCAPGRWRPWSPLGVFLVQHILFGTFPNKLWRAHVEATLGPVATGLFAVEGPGGSGSNAWVVPGDPAAGRGPVLAGDPHRVLELPGVYQQVRLACPEFDVLGFAFPGVPGLPHFGHAGEVAWAVTNAMADYQDVYREQVRREGGRVLVRDADGWLPARHHVERIRVRGRAPEPVEVIETPRGPVIDHDRHTGEALSLRIPARVEADLGFDALLPLLRARTVDDVSEALRGWVEPVNSVLVADRHGGVHQLVAGLVPLRDDRCRWVPTPGWEPRYRWSGRYAETKPVEVAGIAVCANDRRDDVADLGVDFAPPHRAARIRDLLAADVPSHAVHVDTRLAAGPLRAVLDRLDPATLDPGARALRERLRAWDGRMAADSTDAGAWAAWRTALVRRLHDHPRLRPLRTPARYDELFAPWTDPLARLGHALDGLVSGAGRLGVDVDAVAAAALAEVAAAGPARAWGERHRLQPVHLGAAPEVDAAVAAMRDRVALGGDTDSVLATSSVPGVSDACWRGPVARYVWDLTDRSRSRWVVPFGASGRPGDPHFDDQLPRWAAGELIPVPDADLRREGDPS</sequence>
<evidence type="ECO:0000256" key="3">
    <source>
        <dbReference type="ARBA" id="ARBA00023145"/>
    </source>
</evidence>
<name>A0A1C4X713_9ACTN</name>
<dbReference type="RefSeq" id="WP_139141863.1">
    <property type="nucleotide sequence ID" value="NZ_FMCS01000005.1"/>
</dbReference>